<proteinExistence type="predicted"/>
<keyword evidence="1" id="KW-1133">Transmembrane helix</keyword>
<keyword evidence="1" id="KW-0472">Membrane</keyword>
<keyword evidence="3" id="KW-1185">Reference proteome</keyword>
<evidence type="ECO:0000313" key="3">
    <source>
        <dbReference type="Proteomes" id="UP000309128"/>
    </source>
</evidence>
<sequence length="107" mass="11258">MLKLVRLALTAAILTAIAIRLRRRAHVPDQRPEPPAARPGRSPRMGLVWAAIAAIVAVTLAAALIPTEAEHASAAAWQAYQAEQAALTARLALPGELERMATPAPTG</sequence>
<accession>A0A5S4EUH9</accession>
<feature type="transmembrane region" description="Helical" evidence="1">
    <location>
        <begin position="48"/>
        <end position="65"/>
    </location>
</feature>
<comment type="caution">
    <text evidence="2">The sequence shown here is derived from an EMBL/GenBank/DDBJ whole genome shotgun (WGS) entry which is preliminary data.</text>
</comment>
<organism evidence="2 3">
    <name type="scientific">Nonomuraea turkmeniaca</name>
    <dbReference type="NCBI Taxonomy" id="103838"/>
    <lineage>
        <taxon>Bacteria</taxon>
        <taxon>Bacillati</taxon>
        <taxon>Actinomycetota</taxon>
        <taxon>Actinomycetes</taxon>
        <taxon>Streptosporangiales</taxon>
        <taxon>Streptosporangiaceae</taxon>
        <taxon>Nonomuraea</taxon>
    </lineage>
</organism>
<dbReference type="RefSeq" id="WP_211370943.1">
    <property type="nucleotide sequence ID" value="NZ_VCKY01000537.1"/>
</dbReference>
<dbReference type="Proteomes" id="UP000309128">
    <property type="component" value="Unassembled WGS sequence"/>
</dbReference>
<evidence type="ECO:0000313" key="2">
    <source>
        <dbReference type="EMBL" id="TMR01796.1"/>
    </source>
</evidence>
<reference evidence="2 3" key="1">
    <citation type="submission" date="2019-05" db="EMBL/GenBank/DDBJ databases">
        <title>Draft genome sequence of Nonomuraea turkmeniaca DSM 43926.</title>
        <authorList>
            <person name="Saricaoglu S."/>
            <person name="Isik K."/>
        </authorList>
    </citation>
    <scope>NUCLEOTIDE SEQUENCE [LARGE SCALE GENOMIC DNA]</scope>
    <source>
        <strain evidence="2 3">DSM 43926</strain>
    </source>
</reference>
<protein>
    <submittedName>
        <fullName evidence="2">Uncharacterized protein</fullName>
    </submittedName>
</protein>
<name>A0A5S4EUH9_9ACTN</name>
<dbReference type="AlphaFoldDB" id="A0A5S4EUH9"/>
<feature type="non-terminal residue" evidence="2">
    <location>
        <position position="107"/>
    </location>
</feature>
<gene>
    <name evidence="2" type="ORF">ETD86_54400</name>
</gene>
<keyword evidence="1" id="KW-0812">Transmembrane</keyword>
<dbReference type="EMBL" id="VCKY01000537">
    <property type="protein sequence ID" value="TMR01796.1"/>
    <property type="molecule type" value="Genomic_DNA"/>
</dbReference>
<evidence type="ECO:0000256" key="1">
    <source>
        <dbReference type="SAM" id="Phobius"/>
    </source>
</evidence>